<dbReference type="RefSeq" id="WP_005555426.1">
    <property type="nucleotide sequence ID" value="NZ_AOIB01000021.1"/>
</dbReference>
<dbReference type="PANTHER" id="PTHR43591">
    <property type="entry name" value="METHYLTRANSFERASE"/>
    <property type="match status" value="1"/>
</dbReference>
<dbReference type="InterPro" id="IPR013216">
    <property type="entry name" value="Methyltransf_11"/>
</dbReference>
<dbReference type="EMBL" id="AOIB01000021">
    <property type="protein sequence ID" value="ELY57949.1"/>
    <property type="molecule type" value="Genomic_DNA"/>
</dbReference>
<dbReference type="Gene3D" id="3.40.50.150">
    <property type="entry name" value="Vaccinia Virus protein VP39"/>
    <property type="match status" value="1"/>
</dbReference>
<dbReference type="CDD" id="cd02440">
    <property type="entry name" value="AdoMet_MTases"/>
    <property type="match status" value="1"/>
</dbReference>
<dbReference type="GO" id="GO:0008757">
    <property type="term" value="F:S-adenosylmethionine-dependent methyltransferase activity"/>
    <property type="evidence" value="ECO:0007669"/>
    <property type="project" value="InterPro"/>
</dbReference>
<sequence length="191" mass="20837">MGFHTFPLERADELEDSSRYRYCSREELLELLAPTAEDVVADLGSGTGFYTDDVAPFAGTVYAVDVQSAMHDRYREKGTPENVEFVTSEVSTLPFAEDELDGAFSTMTHHEYATPPGSDSSDGALEELARVLRLGGRLVTVDWSGDGDGEDGPALEERFSLEEAVDGLEAAGFEVETARDRPETFALVAVR</sequence>
<evidence type="ECO:0000313" key="3">
    <source>
        <dbReference type="Proteomes" id="UP000011688"/>
    </source>
</evidence>
<dbReference type="OrthoDB" id="302307at2157"/>
<dbReference type="GO" id="GO:0032259">
    <property type="term" value="P:methylation"/>
    <property type="evidence" value="ECO:0007669"/>
    <property type="project" value="UniProtKB-KW"/>
</dbReference>
<feature type="domain" description="Methyltransferase type 11" evidence="1">
    <location>
        <begin position="42"/>
        <end position="139"/>
    </location>
</feature>
<proteinExistence type="predicted"/>
<evidence type="ECO:0000313" key="2">
    <source>
        <dbReference type="EMBL" id="ELY57949.1"/>
    </source>
</evidence>
<reference evidence="2 3" key="1">
    <citation type="journal article" date="2014" name="PLoS Genet.">
        <title>Phylogenetically driven sequencing of extremely halophilic archaea reveals strategies for static and dynamic osmo-response.</title>
        <authorList>
            <person name="Becker E.A."/>
            <person name="Seitzer P.M."/>
            <person name="Tritt A."/>
            <person name="Larsen D."/>
            <person name="Krusor M."/>
            <person name="Yao A.I."/>
            <person name="Wu D."/>
            <person name="Madern D."/>
            <person name="Eisen J.A."/>
            <person name="Darling A.E."/>
            <person name="Facciotti M.T."/>
        </authorList>
    </citation>
    <scope>NUCLEOTIDE SEQUENCE [LARGE SCALE GENOMIC DNA]</scope>
    <source>
        <strain evidence="2 3">DSM 10524</strain>
    </source>
</reference>
<protein>
    <submittedName>
        <fullName evidence="2">Type 11 methyltransferase</fullName>
    </submittedName>
</protein>
<dbReference type="InterPro" id="IPR029063">
    <property type="entry name" value="SAM-dependent_MTases_sf"/>
</dbReference>
<dbReference type="SUPFAM" id="SSF53335">
    <property type="entry name" value="S-adenosyl-L-methionine-dependent methyltransferases"/>
    <property type="match status" value="1"/>
</dbReference>
<gene>
    <name evidence="2" type="ORF">C491_09129</name>
</gene>
<name>L9X876_9EURY</name>
<dbReference type="Proteomes" id="UP000011688">
    <property type="component" value="Unassembled WGS sequence"/>
</dbReference>
<accession>L9X876</accession>
<comment type="caution">
    <text evidence="2">The sequence shown here is derived from an EMBL/GenBank/DDBJ whole genome shotgun (WGS) entry which is preliminary data.</text>
</comment>
<keyword evidence="2" id="KW-0489">Methyltransferase</keyword>
<keyword evidence="2" id="KW-0808">Transferase</keyword>
<keyword evidence="3" id="KW-1185">Reference proteome</keyword>
<dbReference type="STRING" id="1227497.C491_09129"/>
<dbReference type="eggNOG" id="arCOG02702">
    <property type="taxonomic scope" value="Archaea"/>
</dbReference>
<organism evidence="2 3">
    <name type="scientific">Natronococcus amylolyticus DSM 10524</name>
    <dbReference type="NCBI Taxonomy" id="1227497"/>
    <lineage>
        <taxon>Archaea</taxon>
        <taxon>Methanobacteriati</taxon>
        <taxon>Methanobacteriota</taxon>
        <taxon>Stenosarchaea group</taxon>
        <taxon>Halobacteria</taxon>
        <taxon>Halobacteriales</taxon>
        <taxon>Natrialbaceae</taxon>
        <taxon>Natronococcus</taxon>
    </lineage>
</organism>
<dbReference type="Pfam" id="PF08241">
    <property type="entry name" value="Methyltransf_11"/>
    <property type="match status" value="1"/>
</dbReference>
<dbReference type="PATRIC" id="fig|1227497.3.peg.1883"/>
<evidence type="ECO:0000259" key="1">
    <source>
        <dbReference type="Pfam" id="PF08241"/>
    </source>
</evidence>
<dbReference type="PANTHER" id="PTHR43591:SF110">
    <property type="entry name" value="RHODANESE DOMAIN-CONTAINING PROTEIN"/>
    <property type="match status" value="1"/>
</dbReference>
<dbReference type="AlphaFoldDB" id="L9X876"/>